<keyword evidence="4" id="KW-1185">Reference proteome</keyword>
<feature type="compositionally biased region" description="Basic and acidic residues" evidence="1">
    <location>
        <begin position="933"/>
        <end position="945"/>
    </location>
</feature>
<feature type="compositionally biased region" description="Basic and acidic residues" evidence="1">
    <location>
        <begin position="11"/>
        <end position="26"/>
    </location>
</feature>
<feature type="region of interest" description="Disordered" evidence="1">
    <location>
        <begin position="648"/>
        <end position="851"/>
    </location>
</feature>
<dbReference type="EMBL" id="ML213525">
    <property type="protein sequence ID" value="TFK47158.1"/>
    <property type="molecule type" value="Genomic_DNA"/>
</dbReference>
<feature type="compositionally biased region" description="Basic and acidic residues" evidence="1">
    <location>
        <begin position="54"/>
        <end position="69"/>
    </location>
</feature>
<dbReference type="Gene3D" id="1.10.555.10">
    <property type="entry name" value="Rho GTPase activation protein"/>
    <property type="match status" value="1"/>
</dbReference>
<evidence type="ECO:0000256" key="1">
    <source>
        <dbReference type="SAM" id="MobiDB-lite"/>
    </source>
</evidence>
<feature type="region of interest" description="Disordered" evidence="1">
    <location>
        <begin position="453"/>
        <end position="512"/>
    </location>
</feature>
<dbReference type="AlphaFoldDB" id="A0A5C3MTQ7"/>
<sequence>MPSFLNKVFGRNKDDKESPKQAKRDSVQSSLLEGKFEAVSPSVSPSAAEFAEGAQEKAKSKQKEREKEGGFPAIFRTKSRQTSPTRESPNHVDNAPHLSLNLPGFGDERSSRPLGSVFNADPASRTTLSEAVIGEKRLSPSETLLLVRTCSRAIVDRGLETLGVMHPHWYSASPETQRRLISLFIHSLKTPDNSSDFESEVQYIRSPHDIAAVLRWGLRHLKLEGSSFGKDPSWYSTFSEAEKGASYPADAYSTKLVPLLPSPHADLLSATLDIVSSLAAHGEANGVSGSKLAKLLGLWLLTAKRAEEMDDWKQFYARWEWAGRALEHLFLAKIRDETLKQRMPKRLTELVTHYPYDKSADGMLARPRFSTRKSDALFVRIEVEVPRNGTPKVRQHPLRIVNDALHSESGHTTADEDDAVWTAIRSRAQAGEAERLLSNVFADDTVRLLSLVPDDMEDKPTSDSSSTLLTPPPVIRVNEPGSRARAASAGDQTNGHAKSTSGSTSRAHQVYGGSGATDWAQFSTSGFGESSGAPRLALTLLDKDLEVTHPNPPKRKASSKRKSSPPGTAAALPSPSTPAATSPAKPPRSTLVSAVQLDEAFVDFWSDALTDPISGEWPNFVVCQLKSNISDFKTVQWLIIEEALVHPPEPVPAPQPRPSSPRPSTQSRKSAAFSIGKGKKKFSLFGNRESEQGVSGTKRGKAGKGTGGRVGEMGEVLSEEAERGDGRSAGVAAAAAGATPAVAAAAAAAGTKDEEKEVASPVSEPEEMKTPGVEEEDATPVTTATDVPQSPLSVEAQSSPLSGESVDKVHTSPAVLVPVDSTGKALPPAPEPVVTSGATPGPQLALATSEPVAAATVSDEVEVQPTYVEISPASEEASTPQTVPEPRDILPEPPATVEEPVTAEDPTTAQGHVAVREGAPVVDVTKTVSDDAEPGHLRDHTRDVSEPSVPPARAREHPAPQAKEEPATTASDEKADDVPEAPGAPAASEQAPFSAIPTTVVPGTTEPYETVSDQGEEESEAIAKAPSTEDIIGRQPSPEDSNDMPTLPKHVVPEARGTEVIPSTFDNEILERGSRASSIARE</sequence>
<feature type="region of interest" description="Disordered" evidence="1">
    <location>
        <begin position="869"/>
        <end position="1057"/>
    </location>
</feature>
<feature type="compositionally biased region" description="Basic and acidic residues" evidence="1">
    <location>
        <begin position="953"/>
        <end position="977"/>
    </location>
</feature>
<name>A0A5C3MTQ7_9AGAM</name>
<feature type="compositionally biased region" description="Low complexity" evidence="1">
    <location>
        <begin position="895"/>
        <end position="904"/>
    </location>
</feature>
<feature type="compositionally biased region" description="Basic residues" evidence="1">
    <location>
        <begin position="552"/>
        <end position="563"/>
    </location>
</feature>
<evidence type="ECO:0000313" key="4">
    <source>
        <dbReference type="Proteomes" id="UP000305948"/>
    </source>
</evidence>
<reference evidence="3 4" key="1">
    <citation type="journal article" date="2019" name="Nat. Ecol. Evol.">
        <title>Megaphylogeny resolves global patterns of mushroom evolution.</title>
        <authorList>
            <person name="Varga T."/>
            <person name="Krizsan K."/>
            <person name="Foldi C."/>
            <person name="Dima B."/>
            <person name="Sanchez-Garcia M."/>
            <person name="Sanchez-Ramirez S."/>
            <person name="Szollosi G.J."/>
            <person name="Szarkandi J.G."/>
            <person name="Papp V."/>
            <person name="Albert L."/>
            <person name="Andreopoulos W."/>
            <person name="Angelini C."/>
            <person name="Antonin V."/>
            <person name="Barry K.W."/>
            <person name="Bougher N.L."/>
            <person name="Buchanan P."/>
            <person name="Buyck B."/>
            <person name="Bense V."/>
            <person name="Catcheside P."/>
            <person name="Chovatia M."/>
            <person name="Cooper J."/>
            <person name="Damon W."/>
            <person name="Desjardin D."/>
            <person name="Finy P."/>
            <person name="Geml J."/>
            <person name="Haridas S."/>
            <person name="Hughes K."/>
            <person name="Justo A."/>
            <person name="Karasinski D."/>
            <person name="Kautmanova I."/>
            <person name="Kiss B."/>
            <person name="Kocsube S."/>
            <person name="Kotiranta H."/>
            <person name="LaButti K.M."/>
            <person name="Lechner B.E."/>
            <person name="Liimatainen K."/>
            <person name="Lipzen A."/>
            <person name="Lukacs Z."/>
            <person name="Mihaltcheva S."/>
            <person name="Morgado L.N."/>
            <person name="Niskanen T."/>
            <person name="Noordeloos M.E."/>
            <person name="Ohm R.A."/>
            <person name="Ortiz-Santana B."/>
            <person name="Ovrebo C."/>
            <person name="Racz N."/>
            <person name="Riley R."/>
            <person name="Savchenko A."/>
            <person name="Shiryaev A."/>
            <person name="Soop K."/>
            <person name="Spirin V."/>
            <person name="Szebenyi C."/>
            <person name="Tomsovsky M."/>
            <person name="Tulloss R.E."/>
            <person name="Uehling J."/>
            <person name="Grigoriev I.V."/>
            <person name="Vagvolgyi C."/>
            <person name="Papp T."/>
            <person name="Martin F.M."/>
            <person name="Miettinen O."/>
            <person name="Hibbett D.S."/>
            <person name="Nagy L.G."/>
        </authorList>
    </citation>
    <scope>NUCLEOTIDE SEQUENCE [LARGE SCALE GENOMIC DNA]</scope>
    <source>
        <strain evidence="3 4">OMC1185</strain>
    </source>
</reference>
<feature type="compositionally biased region" description="Low complexity" evidence="1">
    <location>
        <begin position="564"/>
        <end position="587"/>
    </location>
</feature>
<dbReference type="PANTHER" id="PTHR28093">
    <property type="entry name" value="MORPHOGENESIS-RELATED PROTEIN MSB1"/>
    <property type="match status" value="1"/>
</dbReference>
<dbReference type="Pfam" id="PF08101">
    <property type="entry name" value="Msb1-Mug8_dom"/>
    <property type="match status" value="1"/>
</dbReference>
<dbReference type="InterPro" id="IPR037508">
    <property type="entry name" value="Msb1/Mug8"/>
</dbReference>
<feature type="compositionally biased region" description="Low complexity" evidence="1">
    <location>
        <begin position="729"/>
        <end position="750"/>
    </location>
</feature>
<feature type="compositionally biased region" description="Pro residues" evidence="1">
    <location>
        <begin position="648"/>
        <end position="661"/>
    </location>
</feature>
<feature type="region of interest" description="Disordered" evidence="1">
    <location>
        <begin position="1"/>
        <end position="98"/>
    </location>
</feature>
<feature type="compositionally biased region" description="Low complexity" evidence="1">
    <location>
        <begin position="37"/>
        <end position="51"/>
    </location>
</feature>
<dbReference type="InterPro" id="IPR012965">
    <property type="entry name" value="Msb1/Mug8_dom"/>
</dbReference>
<feature type="compositionally biased region" description="Polar residues" evidence="1">
    <location>
        <begin position="780"/>
        <end position="802"/>
    </location>
</feature>
<gene>
    <name evidence="3" type="ORF">OE88DRAFT_1728626</name>
</gene>
<dbReference type="Proteomes" id="UP000305948">
    <property type="component" value="Unassembled WGS sequence"/>
</dbReference>
<dbReference type="InterPro" id="IPR008936">
    <property type="entry name" value="Rho_GTPase_activation_prot"/>
</dbReference>
<dbReference type="InterPro" id="IPR000198">
    <property type="entry name" value="RhoGAP_dom"/>
</dbReference>
<feature type="compositionally biased region" description="Polar residues" evidence="1">
    <location>
        <begin position="490"/>
        <end position="507"/>
    </location>
</feature>
<dbReference type="OrthoDB" id="3362494at2759"/>
<organism evidence="3 4">
    <name type="scientific">Heliocybe sulcata</name>
    <dbReference type="NCBI Taxonomy" id="5364"/>
    <lineage>
        <taxon>Eukaryota</taxon>
        <taxon>Fungi</taxon>
        <taxon>Dikarya</taxon>
        <taxon>Basidiomycota</taxon>
        <taxon>Agaricomycotina</taxon>
        <taxon>Agaricomycetes</taxon>
        <taxon>Gloeophyllales</taxon>
        <taxon>Gloeophyllaceae</taxon>
        <taxon>Heliocybe</taxon>
    </lineage>
</organism>
<dbReference type="PROSITE" id="PS50238">
    <property type="entry name" value="RHOGAP"/>
    <property type="match status" value="1"/>
</dbReference>
<evidence type="ECO:0000259" key="2">
    <source>
        <dbReference type="PROSITE" id="PS50238"/>
    </source>
</evidence>
<feature type="region of interest" description="Disordered" evidence="1">
    <location>
        <begin position="546"/>
        <end position="587"/>
    </location>
</feature>
<protein>
    <recommendedName>
        <fullName evidence="2">Rho-GAP domain-containing protein</fullName>
    </recommendedName>
</protein>
<dbReference type="STRING" id="5364.A0A5C3MTQ7"/>
<dbReference type="PANTHER" id="PTHR28093:SF1">
    <property type="entry name" value="MORPHOGENESIS-RELATED PROTEIN MSB1"/>
    <property type="match status" value="1"/>
</dbReference>
<proteinExistence type="predicted"/>
<feature type="domain" description="Rho-GAP" evidence="2">
    <location>
        <begin position="126"/>
        <end position="330"/>
    </location>
</feature>
<accession>A0A5C3MTQ7</accession>
<evidence type="ECO:0000313" key="3">
    <source>
        <dbReference type="EMBL" id="TFK47158.1"/>
    </source>
</evidence>
<dbReference type="GO" id="GO:0007165">
    <property type="term" value="P:signal transduction"/>
    <property type="evidence" value="ECO:0007669"/>
    <property type="project" value="InterPro"/>
</dbReference>